<dbReference type="KEGG" id="htr:EPV75_09065"/>
<proteinExistence type="predicted"/>
<keyword evidence="3" id="KW-1185">Reference proteome</keyword>
<evidence type="ECO:0000256" key="1">
    <source>
        <dbReference type="SAM" id="MobiDB-lite"/>
    </source>
</evidence>
<protein>
    <submittedName>
        <fullName evidence="2">Uncharacterized protein</fullName>
    </submittedName>
</protein>
<evidence type="ECO:0000313" key="3">
    <source>
        <dbReference type="Proteomes" id="UP000285478"/>
    </source>
</evidence>
<feature type="compositionally biased region" description="Low complexity" evidence="1">
    <location>
        <begin position="27"/>
        <end position="62"/>
    </location>
</feature>
<organism evidence="2 3">
    <name type="scientific">Hydrogenovibrio thermophilus</name>
    <dbReference type="NCBI Taxonomy" id="265883"/>
    <lineage>
        <taxon>Bacteria</taxon>
        <taxon>Pseudomonadati</taxon>
        <taxon>Pseudomonadota</taxon>
        <taxon>Gammaproteobacteria</taxon>
        <taxon>Thiotrichales</taxon>
        <taxon>Piscirickettsiaceae</taxon>
        <taxon>Hydrogenovibrio</taxon>
    </lineage>
</organism>
<dbReference type="Proteomes" id="UP000285478">
    <property type="component" value="Chromosome"/>
</dbReference>
<sequence length="99" mass="10240">MTTPSDKTKPSTAAQPTSTDTAEKPVSKPTPKAAPKSATASQKSTPATTSKKTASKPAAKSTPARKKEPPAKSSGSGNAGQEHIAEAVKRFPSRRVWPD</sequence>
<reference evidence="2 3" key="1">
    <citation type="journal article" date="2018" name="Environ. Microbiol.">
        <title>Genomes of ubiquitous marine and hypersaline Hydrogenovibrio, Thiomicrorhabdus and Thiomicrospira spp. encode a diversity of mechanisms to sustain chemolithoautotrophy in heterogeneous environments.</title>
        <authorList>
            <person name="Scott K.M."/>
            <person name="Williams J."/>
            <person name="Porter C.M.B."/>
            <person name="Russel S."/>
            <person name="Harmer T.L."/>
            <person name="Paul J.H."/>
            <person name="Antonen K.M."/>
            <person name="Bridges M.K."/>
            <person name="Camper G.J."/>
            <person name="Campla C.K."/>
            <person name="Casella L.G."/>
            <person name="Chase E."/>
            <person name="Conrad J.W."/>
            <person name="Cruz M.C."/>
            <person name="Dunlap D.S."/>
            <person name="Duran L."/>
            <person name="Fahsbender E.M."/>
            <person name="Goldsmith D.B."/>
            <person name="Keeley R.F."/>
            <person name="Kondoff M.R."/>
            <person name="Kussy B.I."/>
            <person name="Lane M.K."/>
            <person name="Lawler S."/>
            <person name="Leigh B.A."/>
            <person name="Lewis C."/>
            <person name="Lostal L.M."/>
            <person name="Marking D."/>
            <person name="Mancera P.A."/>
            <person name="McClenthan E.C."/>
            <person name="McIntyre E.A."/>
            <person name="Mine J.A."/>
            <person name="Modi S."/>
            <person name="Moore B.D."/>
            <person name="Morgan W.A."/>
            <person name="Nelson K.M."/>
            <person name="Nguyen K.N."/>
            <person name="Ogburn N."/>
            <person name="Parrino D.G."/>
            <person name="Pedapudi A.D."/>
            <person name="Pelham R.P."/>
            <person name="Preece A.M."/>
            <person name="Rampersad E.A."/>
            <person name="Richardson J.C."/>
            <person name="Rodgers C.M."/>
            <person name="Schaffer B.L."/>
            <person name="Sheridan N.E."/>
            <person name="Solone M.R."/>
            <person name="Staley Z.R."/>
            <person name="Tabuchi M."/>
            <person name="Waide R.J."/>
            <person name="Wanjugi P.W."/>
            <person name="Young S."/>
            <person name="Clum A."/>
            <person name="Daum C."/>
            <person name="Huntemann M."/>
            <person name="Ivanova N."/>
            <person name="Kyrpides N."/>
            <person name="Mikhailova N."/>
            <person name="Palaniappan K."/>
            <person name="Pillay M."/>
            <person name="Reddy T.B.K."/>
            <person name="Shapiro N."/>
            <person name="Stamatis D."/>
            <person name="Varghese N."/>
            <person name="Woyke T."/>
            <person name="Boden R."/>
            <person name="Freyermuth S.K."/>
            <person name="Kerfeld C.A."/>
        </authorList>
    </citation>
    <scope>NUCLEOTIDE SEQUENCE [LARGE SCALE GENOMIC DNA]</scope>
    <source>
        <strain evidence="2 3">JR-2</strain>
    </source>
</reference>
<evidence type="ECO:0000313" key="2">
    <source>
        <dbReference type="EMBL" id="QAB15809.1"/>
    </source>
</evidence>
<feature type="region of interest" description="Disordered" evidence="1">
    <location>
        <begin position="1"/>
        <end position="99"/>
    </location>
</feature>
<accession>A0A410H4G1</accession>
<name>A0A410H4G1_9GAMM</name>
<dbReference type="AlphaFoldDB" id="A0A410H4G1"/>
<gene>
    <name evidence="2" type="ORF">EPV75_09065</name>
</gene>
<feature type="compositionally biased region" description="Polar residues" evidence="1">
    <location>
        <begin position="1"/>
        <end position="20"/>
    </location>
</feature>
<dbReference type="EMBL" id="CP035033">
    <property type="protein sequence ID" value="QAB15809.1"/>
    <property type="molecule type" value="Genomic_DNA"/>
</dbReference>
<dbReference type="RefSeq" id="WP_127119403.1">
    <property type="nucleotide sequence ID" value="NZ_CP035033.1"/>
</dbReference>